<dbReference type="InterPro" id="IPR001005">
    <property type="entry name" value="SANT/Myb"/>
</dbReference>
<evidence type="ECO:0000256" key="9">
    <source>
        <dbReference type="SAM" id="MobiDB-lite"/>
    </source>
</evidence>
<dbReference type="Gene3D" id="1.10.10.60">
    <property type="entry name" value="Homeodomain-like"/>
    <property type="match status" value="1"/>
</dbReference>
<dbReference type="Pfam" id="PF00072">
    <property type="entry name" value="Response_reg"/>
    <property type="match status" value="1"/>
</dbReference>
<keyword evidence="6" id="KW-0804">Transcription</keyword>
<feature type="region of interest" description="Disordered" evidence="9">
    <location>
        <begin position="333"/>
        <end position="369"/>
    </location>
</feature>
<gene>
    <name evidence="12" type="ORF">MTR67_030330</name>
</gene>
<organism evidence="12 13">
    <name type="scientific">Solanum verrucosum</name>
    <dbReference type="NCBI Taxonomy" id="315347"/>
    <lineage>
        <taxon>Eukaryota</taxon>
        <taxon>Viridiplantae</taxon>
        <taxon>Streptophyta</taxon>
        <taxon>Embryophyta</taxon>
        <taxon>Tracheophyta</taxon>
        <taxon>Spermatophyta</taxon>
        <taxon>Magnoliopsida</taxon>
        <taxon>eudicotyledons</taxon>
        <taxon>Gunneridae</taxon>
        <taxon>Pentapetalae</taxon>
        <taxon>asterids</taxon>
        <taxon>lamiids</taxon>
        <taxon>Solanales</taxon>
        <taxon>Solanaceae</taxon>
        <taxon>Solanoideae</taxon>
        <taxon>Solaneae</taxon>
        <taxon>Solanum</taxon>
    </lineage>
</organism>
<evidence type="ECO:0000256" key="6">
    <source>
        <dbReference type="ARBA" id="ARBA00023163"/>
    </source>
</evidence>
<dbReference type="GO" id="GO:0000976">
    <property type="term" value="F:transcription cis-regulatory region binding"/>
    <property type="evidence" value="ECO:0007669"/>
    <property type="project" value="UniProtKB-ARBA"/>
</dbReference>
<evidence type="ECO:0000256" key="4">
    <source>
        <dbReference type="ARBA" id="ARBA00023015"/>
    </source>
</evidence>
<dbReference type="Pfam" id="PF00249">
    <property type="entry name" value="Myb_DNA-binding"/>
    <property type="match status" value="1"/>
</dbReference>
<accession>A0AAF0RCI5</accession>
<dbReference type="GO" id="GO:0009736">
    <property type="term" value="P:cytokinin-activated signaling pathway"/>
    <property type="evidence" value="ECO:0007669"/>
    <property type="project" value="InterPro"/>
</dbReference>
<keyword evidence="13" id="KW-1185">Reference proteome</keyword>
<dbReference type="GO" id="GO:0000160">
    <property type="term" value="P:phosphorelay signal transduction system"/>
    <property type="evidence" value="ECO:0007669"/>
    <property type="project" value="UniProtKB-KW"/>
</dbReference>
<dbReference type="Gene3D" id="3.40.50.2300">
    <property type="match status" value="1"/>
</dbReference>
<evidence type="ECO:0000259" key="11">
    <source>
        <dbReference type="PROSITE" id="PS51294"/>
    </source>
</evidence>
<dbReference type="InterPro" id="IPR001789">
    <property type="entry name" value="Sig_transdc_resp-reg_receiver"/>
</dbReference>
<keyword evidence="4" id="KW-0805">Transcription regulation</keyword>
<dbReference type="AlphaFoldDB" id="A0AAF0RCI5"/>
<dbReference type="PANTHER" id="PTHR43874:SF19">
    <property type="entry name" value="RESPONSE REGULATOR 23-RELATED"/>
    <property type="match status" value="1"/>
</dbReference>
<dbReference type="PANTHER" id="PTHR43874">
    <property type="entry name" value="TWO-COMPONENT RESPONSE REGULATOR"/>
    <property type="match status" value="1"/>
</dbReference>
<keyword evidence="7" id="KW-0539">Nucleus</keyword>
<evidence type="ECO:0000256" key="2">
    <source>
        <dbReference type="ARBA" id="ARBA00022553"/>
    </source>
</evidence>
<comment type="subcellular location">
    <subcellularLocation>
        <location evidence="1">Nucleus</location>
    </subcellularLocation>
</comment>
<feature type="compositionally biased region" description="Basic and acidic residues" evidence="9">
    <location>
        <begin position="155"/>
        <end position="174"/>
    </location>
</feature>
<dbReference type="NCBIfam" id="TIGR01557">
    <property type="entry name" value="myb_SHAQKYF"/>
    <property type="match status" value="1"/>
</dbReference>
<dbReference type="InterPro" id="IPR017930">
    <property type="entry name" value="Myb_dom"/>
</dbReference>
<keyword evidence="2 8" id="KW-0597">Phosphoprotein</keyword>
<dbReference type="InterPro" id="IPR011006">
    <property type="entry name" value="CheY-like_superfamily"/>
</dbReference>
<evidence type="ECO:0000256" key="8">
    <source>
        <dbReference type="PROSITE-ProRule" id="PRU00169"/>
    </source>
</evidence>
<name>A0AAF0RCI5_SOLVR</name>
<dbReference type="InterPro" id="IPR045279">
    <property type="entry name" value="ARR-like"/>
</dbReference>
<dbReference type="FunFam" id="1.10.10.60:FF:000007">
    <property type="entry name" value="Two-component response regulator"/>
    <property type="match status" value="1"/>
</dbReference>
<feature type="modified residue" description="4-aspartylphosphate" evidence="8">
    <location>
        <position position="61"/>
    </location>
</feature>
<feature type="region of interest" description="Disordered" evidence="9">
    <location>
        <begin position="149"/>
        <end position="174"/>
    </location>
</feature>
<keyword evidence="3" id="KW-0902">Two-component regulatory system</keyword>
<dbReference type="PROSITE" id="PS50110">
    <property type="entry name" value="RESPONSE_REGULATORY"/>
    <property type="match status" value="1"/>
</dbReference>
<dbReference type="InterPro" id="IPR006447">
    <property type="entry name" value="Myb_dom_plants"/>
</dbReference>
<dbReference type="SUPFAM" id="SSF46689">
    <property type="entry name" value="Homeodomain-like"/>
    <property type="match status" value="1"/>
</dbReference>
<evidence type="ECO:0000256" key="1">
    <source>
        <dbReference type="ARBA" id="ARBA00004123"/>
    </source>
</evidence>
<dbReference type="GO" id="GO:0010597">
    <property type="term" value="P:green leaf volatile biosynthetic process"/>
    <property type="evidence" value="ECO:0007669"/>
    <property type="project" value="UniProtKB-ARBA"/>
</dbReference>
<dbReference type="GO" id="GO:0005634">
    <property type="term" value="C:nucleus"/>
    <property type="evidence" value="ECO:0007669"/>
    <property type="project" value="UniProtKB-SubCell"/>
</dbReference>
<evidence type="ECO:0000313" key="12">
    <source>
        <dbReference type="EMBL" id="WMV36945.1"/>
    </source>
</evidence>
<proteinExistence type="predicted"/>
<keyword evidence="5" id="KW-0010">Activator</keyword>
<dbReference type="Proteomes" id="UP001234989">
    <property type="component" value="Chromosome 7"/>
</dbReference>
<sequence>MEVENSEKFRILVVDDDINCLLTTTASLKNLKFEVMTVNNIEVALGGLRSSGLSFDLLLIDVHMLKMDVFQFQQEIAKEFDIPVAFMSNDEKDNTLMKGLDNRAVFFIVKPITQDNINYLWEYATSLRNKKHTSKQEFEENPNDVIYIESSSSVSERDKSTRKYDDVENHEDASSKSSKTSRIIWTDSLHNKFLEAIAILGVKKAYPKKILELMNIPELSRKHIASHLQKYRMRLEKNAIPELILNSSKITPSNASNISTLAPQLMTENLNYADHDTETDLRGFMSDYEKDREFSNILSRHLNQKPCNLIFLSPASCSRRKVVIVRRCGAMDRGRGRGRGQGQGRAGKQPLVTIGSSTGSLSNGTGTRRKLQLNIPNSEAMKDIVENLQQINGTVDKEAVTDDGKVKKADEPGVNMFKKNRNAGNVMALEYITPQFEEGEIVVQLENEEVERETEKWNCALIVYAIGECLGYNAMHRFVTQN</sequence>
<reference evidence="12" key="1">
    <citation type="submission" date="2023-08" db="EMBL/GenBank/DDBJ databases">
        <title>A de novo genome assembly of Solanum verrucosum Schlechtendal, a Mexican diploid species geographically isolated from the other diploid A-genome species in potato relatives.</title>
        <authorList>
            <person name="Hosaka K."/>
        </authorList>
    </citation>
    <scope>NUCLEOTIDE SEQUENCE</scope>
    <source>
        <tissue evidence="12">Young leaves</tissue>
    </source>
</reference>
<evidence type="ECO:0000256" key="7">
    <source>
        <dbReference type="ARBA" id="ARBA00023242"/>
    </source>
</evidence>
<dbReference type="SUPFAM" id="SSF52172">
    <property type="entry name" value="CheY-like"/>
    <property type="match status" value="1"/>
</dbReference>
<feature type="compositionally biased region" description="Low complexity" evidence="9">
    <location>
        <begin position="353"/>
        <end position="366"/>
    </location>
</feature>
<protein>
    <submittedName>
        <fullName evidence="12">Uncharacterized protein</fullName>
    </submittedName>
</protein>
<evidence type="ECO:0000256" key="3">
    <source>
        <dbReference type="ARBA" id="ARBA00023012"/>
    </source>
</evidence>
<dbReference type="InterPro" id="IPR009057">
    <property type="entry name" value="Homeodomain-like_sf"/>
</dbReference>
<dbReference type="EMBL" id="CP133618">
    <property type="protein sequence ID" value="WMV36945.1"/>
    <property type="molecule type" value="Genomic_DNA"/>
</dbReference>
<evidence type="ECO:0000259" key="10">
    <source>
        <dbReference type="PROSITE" id="PS50110"/>
    </source>
</evidence>
<feature type="domain" description="HTH myb-type" evidence="11">
    <location>
        <begin position="185"/>
        <end position="236"/>
    </location>
</feature>
<evidence type="ECO:0000256" key="5">
    <source>
        <dbReference type="ARBA" id="ARBA00023159"/>
    </source>
</evidence>
<feature type="domain" description="Response regulatory" evidence="10">
    <location>
        <begin position="10"/>
        <end position="125"/>
    </location>
</feature>
<dbReference type="SMART" id="SM00448">
    <property type="entry name" value="REC"/>
    <property type="match status" value="1"/>
</dbReference>
<dbReference type="PROSITE" id="PS51294">
    <property type="entry name" value="HTH_MYB"/>
    <property type="match status" value="1"/>
</dbReference>
<evidence type="ECO:0000313" key="13">
    <source>
        <dbReference type="Proteomes" id="UP001234989"/>
    </source>
</evidence>